<keyword evidence="3" id="KW-1003">Cell membrane</keyword>
<feature type="transmembrane region" description="Helical" evidence="9">
    <location>
        <begin position="20"/>
        <end position="42"/>
    </location>
</feature>
<keyword evidence="4 9" id="KW-0812">Transmembrane</keyword>
<dbReference type="RefSeq" id="WP_139672146.1">
    <property type="nucleotide sequence ID" value="NZ_VDMN01000001.1"/>
</dbReference>
<dbReference type="PANTHER" id="PTHR33281">
    <property type="entry name" value="UPF0187 PROTEIN YNEE"/>
    <property type="match status" value="1"/>
</dbReference>
<proteinExistence type="inferred from homology"/>
<dbReference type="InterPro" id="IPR044669">
    <property type="entry name" value="YneE/VCCN1/2-like"/>
</dbReference>
<organism evidence="10 11">
    <name type="scientific">Aliirhizobium smilacinae</name>
    <dbReference type="NCBI Taxonomy" id="1395944"/>
    <lineage>
        <taxon>Bacteria</taxon>
        <taxon>Pseudomonadati</taxon>
        <taxon>Pseudomonadota</taxon>
        <taxon>Alphaproteobacteria</taxon>
        <taxon>Hyphomicrobiales</taxon>
        <taxon>Rhizobiaceae</taxon>
        <taxon>Aliirhizobium</taxon>
    </lineage>
</organism>
<reference evidence="10 11" key="1">
    <citation type="submission" date="2019-06" db="EMBL/GenBank/DDBJ databases">
        <title>The draft genome of Rhizobium smilacinae PTYR-5.</title>
        <authorList>
            <person name="Liu L."/>
            <person name="Li L."/>
            <person name="Zhang X."/>
        </authorList>
    </citation>
    <scope>NUCLEOTIDE SEQUENCE [LARGE SCALE GENOMIC DNA]</scope>
    <source>
        <strain evidence="10 11">PTYR-5</strain>
    </source>
</reference>
<dbReference type="GO" id="GO:0005254">
    <property type="term" value="F:chloride channel activity"/>
    <property type="evidence" value="ECO:0007669"/>
    <property type="project" value="InterPro"/>
</dbReference>
<dbReference type="AlphaFoldDB" id="A0A5C4XP18"/>
<keyword evidence="2" id="KW-0813">Transport</keyword>
<evidence type="ECO:0000256" key="9">
    <source>
        <dbReference type="SAM" id="Phobius"/>
    </source>
</evidence>
<evidence type="ECO:0000256" key="6">
    <source>
        <dbReference type="ARBA" id="ARBA00023065"/>
    </source>
</evidence>
<gene>
    <name evidence="10" type="ORF">FHP24_02005</name>
</gene>
<name>A0A5C4XP18_9HYPH</name>
<comment type="similarity">
    <text evidence="8">Belongs to the anion channel-forming bestrophin (TC 1.A.46) family.</text>
</comment>
<dbReference type="Pfam" id="PF25539">
    <property type="entry name" value="Bestrophin_2"/>
    <property type="match status" value="1"/>
</dbReference>
<comment type="subcellular location">
    <subcellularLocation>
        <location evidence="1">Cell membrane</location>
        <topology evidence="1">Multi-pass membrane protein</topology>
    </subcellularLocation>
</comment>
<protein>
    <submittedName>
        <fullName evidence="10">Bestrophin</fullName>
    </submittedName>
</protein>
<sequence>MIIRERPTLGQLFFILRGSVLPRIFPQILVVMAMSALIVWGHREAPQFVPSVAGAPFALIGIALSIFLSFRNSACYERWWEARKLWGELLAVSRHLARQSELFEQRSESAGAARRTILLLTAALADETVKFLRGGECPNNSTARLLAPDVAAAVRAARNPPSEIINRMSRELIALVNGKIISDIEFTLLERTVTRLSDAIAACERLRNTPVPFGYTLLIHRTAHLFCFMVPFGFADVLGLVTPLAAGLVAYTFFGLDALGDELEEPFGSMPNDLPIAAIATVIEIETRSMLGDTDLPAMPEPVDYILM</sequence>
<feature type="transmembrane region" description="Helical" evidence="9">
    <location>
        <begin position="48"/>
        <end position="70"/>
    </location>
</feature>
<dbReference type="GO" id="GO:0005886">
    <property type="term" value="C:plasma membrane"/>
    <property type="evidence" value="ECO:0007669"/>
    <property type="project" value="UniProtKB-SubCell"/>
</dbReference>
<keyword evidence="7 9" id="KW-0472">Membrane</keyword>
<keyword evidence="11" id="KW-1185">Reference proteome</keyword>
<evidence type="ECO:0000256" key="2">
    <source>
        <dbReference type="ARBA" id="ARBA00022448"/>
    </source>
</evidence>
<keyword evidence="6" id="KW-0406">Ion transport</keyword>
<evidence type="ECO:0000313" key="11">
    <source>
        <dbReference type="Proteomes" id="UP000311605"/>
    </source>
</evidence>
<dbReference type="OrthoDB" id="445589at2"/>
<evidence type="ECO:0000256" key="8">
    <source>
        <dbReference type="ARBA" id="ARBA00034708"/>
    </source>
</evidence>
<dbReference type="PANTHER" id="PTHR33281:SF19">
    <property type="entry name" value="VOLTAGE-DEPENDENT ANION CHANNEL-FORMING PROTEIN YNEE"/>
    <property type="match status" value="1"/>
</dbReference>
<feature type="transmembrane region" description="Helical" evidence="9">
    <location>
        <begin position="225"/>
        <end position="254"/>
    </location>
</feature>
<evidence type="ECO:0000256" key="3">
    <source>
        <dbReference type="ARBA" id="ARBA00022475"/>
    </source>
</evidence>
<evidence type="ECO:0000256" key="7">
    <source>
        <dbReference type="ARBA" id="ARBA00023136"/>
    </source>
</evidence>
<dbReference type="EMBL" id="VDMN01000001">
    <property type="protein sequence ID" value="TNM65088.1"/>
    <property type="molecule type" value="Genomic_DNA"/>
</dbReference>
<dbReference type="Proteomes" id="UP000311605">
    <property type="component" value="Unassembled WGS sequence"/>
</dbReference>
<evidence type="ECO:0000256" key="5">
    <source>
        <dbReference type="ARBA" id="ARBA00022989"/>
    </source>
</evidence>
<evidence type="ECO:0000313" key="10">
    <source>
        <dbReference type="EMBL" id="TNM65088.1"/>
    </source>
</evidence>
<evidence type="ECO:0000256" key="4">
    <source>
        <dbReference type="ARBA" id="ARBA00022692"/>
    </source>
</evidence>
<keyword evidence="5 9" id="KW-1133">Transmembrane helix</keyword>
<accession>A0A5C4XP18</accession>
<evidence type="ECO:0000256" key="1">
    <source>
        <dbReference type="ARBA" id="ARBA00004651"/>
    </source>
</evidence>
<comment type="caution">
    <text evidence="10">The sequence shown here is derived from an EMBL/GenBank/DDBJ whole genome shotgun (WGS) entry which is preliminary data.</text>
</comment>